<dbReference type="EnsemblPlants" id="KEH18178">
    <property type="protein sequence ID" value="KEH18178"/>
    <property type="gene ID" value="MTR_8g012905"/>
</dbReference>
<reference evidence="1 3" key="2">
    <citation type="journal article" date="2014" name="BMC Genomics">
        <title>An improved genome release (version Mt4.0) for the model legume Medicago truncatula.</title>
        <authorList>
            <person name="Tang H."/>
            <person name="Krishnakumar V."/>
            <person name="Bidwell S."/>
            <person name="Rosen B."/>
            <person name="Chan A."/>
            <person name="Zhou S."/>
            <person name="Gentzbittel L."/>
            <person name="Childs K.L."/>
            <person name="Yandell M."/>
            <person name="Gundlach H."/>
            <person name="Mayer K.F."/>
            <person name="Schwartz D.C."/>
            <person name="Town C.D."/>
        </authorList>
    </citation>
    <scope>GENOME REANNOTATION</scope>
    <source>
        <strain evidence="1">A17</strain>
        <strain evidence="2 3">cv. Jemalong A17</strain>
    </source>
</reference>
<dbReference type="AlphaFoldDB" id="A0A072TMU5"/>
<dbReference type="Proteomes" id="UP000002051">
    <property type="component" value="Chromosome 8"/>
</dbReference>
<gene>
    <name evidence="1" type="ordered locus">MTR_8g012905</name>
</gene>
<name>A0A072TMU5_MEDTR</name>
<sequence>MAFHMSSRGWEAGGAGWRWRRRLWVWEEEMLGECITLLHSVSLQFNVIDTWRWQPEPSAGSYIDQLLDKVKHCSLWWLKASNAIFVYGYTSWWSNP</sequence>
<dbReference type="EMBL" id="CM001224">
    <property type="protein sequence ID" value="KEH18178.1"/>
    <property type="molecule type" value="Genomic_DNA"/>
</dbReference>
<organism evidence="1 3">
    <name type="scientific">Medicago truncatula</name>
    <name type="common">Barrel medic</name>
    <name type="synonym">Medicago tribuloides</name>
    <dbReference type="NCBI Taxonomy" id="3880"/>
    <lineage>
        <taxon>Eukaryota</taxon>
        <taxon>Viridiplantae</taxon>
        <taxon>Streptophyta</taxon>
        <taxon>Embryophyta</taxon>
        <taxon>Tracheophyta</taxon>
        <taxon>Spermatophyta</taxon>
        <taxon>Magnoliopsida</taxon>
        <taxon>eudicotyledons</taxon>
        <taxon>Gunneridae</taxon>
        <taxon>Pentapetalae</taxon>
        <taxon>rosids</taxon>
        <taxon>fabids</taxon>
        <taxon>Fabales</taxon>
        <taxon>Fabaceae</taxon>
        <taxon>Papilionoideae</taxon>
        <taxon>50 kb inversion clade</taxon>
        <taxon>NPAAA clade</taxon>
        <taxon>Hologalegina</taxon>
        <taxon>IRL clade</taxon>
        <taxon>Trifolieae</taxon>
        <taxon>Medicago</taxon>
    </lineage>
</organism>
<evidence type="ECO:0000313" key="2">
    <source>
        <dbReference type="EnsemblPlants" id="KEH18178"/>
    </source>
</evidence>
<reference evidence="2" key="3">
    <citation type="submission" date="2015-04" db="UniProtKB">
        <authorList>
            <consortium name="EnsemblPlants"/>
        </authorList>
    </citation>
    <scope>IDENTIFICATION</scope>
    <source>
        <strain evidence="2">cv. Jemalong A17</strain>
    </source>
</reference>
<keyword evidence="3" id="KW-1185">Reference proteome</keyword>
<protein>
    <submittedName>
        <fullName evidence="1 2">Uncharacterized protein</fullName>
    </submittedName>
</protein>
<proteinExistence type="predicted"/>
<accession>A0A072TMU5</accession>
<evidence type="ECO:0000313" key="1">
    <source>
        <dbReference type="EMBL" id="KEH18178.1"/>
    </source>
</evidence>
<reference evidence="1 3" key="1">
    <citation type="journal article" date="2011" name="Nature">
        <title>The Medicago genome provides insight into the evolution of rhizobial symbioses.</title>
        <authorList>
            <person name="Young N.D."/>
            <person name="Debelle F."/>
            <person name="Oldroyd G.E."/>
            <person name="Geurts R."/>
            <person name="Cannon S.B."/>
            <person name="Udvardi M.K."/>
            <person name="Benedito V.A."/>
            <person name="Mayer K.F."/>
            <person name="Gouzy J."/>
            <person name="Schoof H."/>
            <person name="Van de Peer Y."/>
            <person name="Proost S."/>
            <person name="Cook D.R."/>
            <person name="Meyers B.C."/>
            <person name="Spannagl M."/>
            <person name="Cheung F."/>
            <person name="De Mita S."/>
            <person name="Krishnakumar V."/>
            <person name="Gundlach H."/>
            <person name="Zhou S."/>
            <person name="Mudge J."/>
            <person name="Bharti A.K."/>
            <person name="Murray J.D."/>
            <person name="Naoumkina M.A."/>
            <person name="Rosen B."/>
            <person name="Silverstein K.A."/>
            <person name="Tang H."/>
            <person name="Rombauts S."/>
            <person name="Zhao P.X."/>
            <person name="Zhou P."/>
            <person name="Barbe V."/>
            <person name="Bardou P."/>
            <person name="Bechner M."/>
            <person name="Bellec A."/>
            <person name="Berger A."/>
            <person name="Berges H."/>
            <person name="Bidwell S."/>
            <person name="Bisseling T."/>
            <person name="Choisne N."/>
            <person name="Couloux A."/>
            <person name="Denny R."/>
            <person name="Deshpande S."/>
            <person name="Dai X."/>
            <person name="Doyle J.J."/>
            <person name="Dudez A.M."/>
            <person name="Farmer A.D."/>
            <person name="Fouteau S."/>
            <person name="Franken C."/>
            <person name="Gibelin C."/>
            <person name="Gish J."/>
            <person name="Goldstein S."/>
            <person name="Gonzalez A.J."/>
            <person name="Green P.J."/>
            <person name="Hallab A."/>
            <person name="Hartog M."/>
            <person name="Hua A."/>
            <person name="Humphray S.J."/>
            <person name="Jeong D.H."/>
            <person name="Jing Y."/>
            <person name="Jocker A."/>
            <person name="Kenton S.M."/>
            <person name="Kim D.J."/>
            <person name="Klee K."/>
            <person name="Lai H."/>
            <person name="Lang C."/>
            <person name="Lin S."/>
            <person name="Macmil S.L."/>
            <person name="Magdelenat G."/>
            <person name="Matthews L."/>
            <person name="McCorrison J."/>
            <person name="Monaghan E.L."/>
            <person name="Mun J.H."/>
            <person name="Najar F.Z."/>
            <person name="Nicholson C."/>
            <person name="Noirot C."/>
            <person name="O'Bleness M."/>
            <person name="Paule C.R."/>
            <person name="Poulain J."/>
            <person name="Prion F."/>
            <person name="Qin B."/>
            <person name="Qu C."/>
            <person name="Retzel E.F."/>
            <person name="Riddle C."/>
            <person name="Sallet E."/>
            <person name="Samain S."/>
            <person name="Samson N."/>
            <person name="Sanders I."/>
            <person name="Saurat O."/>
            <person name="Scarpelli C."/>
            <person name="Schiex T."/>
            <person name="Segurens B."/>
            <person name="Severin A.J."/>
            <person name="Sherrier D.J."/>
            <person name="Shi R."/>
            <person name="Sims S."/>
            <person name="Singer S.R."/>
            <person name="Sinharoy S."/>
            <person name="Sterck L."/>
            <person name="Viollet A."/>
            <person name="Wang B.B."/>
            <person name="Wang K."/>
            <person name="Wang M."/>
            <person name="Wang X."/>
            <person name="Warfsmann J."/>
            <person name="Weissenbach J."/>
            <person name="White D.D."/>
            <person name="White J.D."/>
            <person name="Wiley G.B."/>
            <person name="Wincker P."/>
            <person name="Xing Y."/>
            <person name="Yang L."/>
            <person name="Yao Z."/>
            <person name="Ying F."/>
            <person name="Zhai J."/>
            <person name="Zhou L."/>
            <person name="Zuber A."/>
            <person name="Denarie J."/>
            <person name="Dixon R.A."/>
            <person name="May G.D."/>
            <person name="Schwartz D.C."/>
            <person name="Rogers J."/>
            <person name="Quetier F."/>
            <person name="Town C.D."/>
            <person name="Roe B.A."/>
        </authorList>
    </citation>
    <scope>NUCLEOTIDE SEQUENCE [LARGE SCALE GENOMIC DNA]</scope>
    <source>
        <strain evidence="1">A17</strain>
        <strain evidence="2 3">cv. Jemalong A17</strain>
    </source>
</reference>
<dbReference type="HOGENOM" id="CLU_2362954_0_0_1"/>
<evidence type="ECO:0000313" key="3">
    <source>
        <dbReference type="Proteomes" id="UP000002051"/>
    </source>
</evidence>